<dbReference type="GO" id="GO:0016020">
    <property type="term" value="C:membrane"/>
    <property type="evidence" value="ECO:0007669"/>
    <property type="project" value="InterPro"/>
</dbReference>
<keyword evidence="1" id="KW-0812">Transmembrane</keyword>
<dbReference type="STRING" id="338969.Rfer_0486"/>
<organism evidence="3 4">
    <name type="scientific">Albidiferax ferrireducens (strain ATCC BAA-621 / DSM 15236 / T118)</name>
    <name type="common">Rhodoferax ferrireducens</name>
    <dbReference type="NCBI Taxonomy" id="338969"/>
    <lineage>
        <taxon>Bacteria</taxon>
        <taxon>Pseudomonadati</taxon>
        <taxon>Pseudomonadota</taxon>
        <taxon>Betaproteobacteria</taxon>
        <taxon>Burkholderiales</taxon>
        <taxon>Comamonadaceae</taxon>
        <taxon>Rhodoferax</taxon>
    </lineage>
</organism>
<accession>Q221R5</accession>
<dbReference type="InterPro" id="IPR037185">
    <property type="entry name" value="EmrE-like"/>
</dbReference>
<feature type="transmembrane region" description="Helical" evidence="1">
    <location>
        <begin position="56"/>
        <end position="75"/>
    </location>
</feature>
<dbReference type="eggNOG" id="COG0697">
    <property type="taxonomic scope" value="Bacteria"/>
</dbReference>
<dbReference type="Pfam" id="PF00892">
    <property type="entry name" value="EamA"/>
    <property type="match status" value="2"/>
</dbReference>
<dbReference type="KEGG" id="rfr:Rfer_0486"/>
<sequence length="312" mass="33201">MHATTNSRFEAIEAICRRPPLSKTALAAAALTLNAFVWGVSWWPFRSLQSLGLHPLWTTALIYTFGLLCLALVQPRAWRGFLRHPELWWLLLAAGLTNVGFNWAVTVGDVVRVVLLFYLMPAWVVLLAWPLLGEKPSTGSLVRLALALAGVVIVLKTPASPWPVPESLADWLALMAGFCFALTNILLRRLNHTPGESRMLAMFVGGALLAGAAAVLGVGLDVVTPLPAPKLAWVAWALLISLAFLAGNLALQYGAAHLSASATSLIMLSEVIFASGSSVLLGAGTLSARTLIGGALILLASLLSVLSFRQPS</sequence>
<feature type="transmembrane region" description="Helical" evidence="1">
    <location>
        <begin position="25"/>
        <end position="44"/>
    </location>
</feature>
<dbReference type="Proteomes" id="UP000008332">
    <property type="component" value="Chromosome"/>
</dbReference>
<feature type="transmembrane region" description="Helical" evidence="1">
    <location>
        <begin position="231"/>
        <end position="251"/>
    </location>
</feature>
<keyword evidence="1" id="KW-1133">Transmembrane helix</keyword>
<feature type="transmembrane region" description="Helical" evidence="1">
    <location>
        <begin position="87"/>
        <end position="104"/>
    </location>
</feature>
<feature type="transmembrane region" description="Helical" evidence="1">
    <location>
        <begin position="110"/>
        <end position="129"/>
    </location>
</feature>
<proteinExistence type="predicted"/>
<evidence type="ECO:0000259" key="2">
    <source>
        <dbReference type="Pfam" id="PF00892"/>
    </source>
</evidence>
<dbReference type="InterPro" id="IPR000620">
    <property type="entry name" value="EamA_dom"/>
</dbReference>
<keyword evidence="1" id="KW-0472">Membrane</keyword>
<dbReference type="AlphaFoldDB" id="Q221R5"/>
<feature type="transmembrane region" description="Helical" evidence="1">
    <location>
        <begin position="263"/>
        <end position="284"/>
    </location>
</feature>
<dbReference type="PANTHER" id="PTHR22911">
    <property type="entry name" value="ACYL-MALONYL CONDENSING ENZYME-RELATED"/>
    <property type="match status" value="1"/>
</dbReference>
<feature type="domain" description="EamA" evidence="2">
    <location>
        <begin position="30"/>
        <end position="155"/>
    </location>
</feature>
<feature type="transmembrane region" description="Helical" evidence="1">
    <location>
        <begin position="171"/>
        <end position="187"/>
    </location>
</feature>
<evidence type="ECO:0000313" key="3">
    <source>
        <dbReference type="EMBL" id="ABD68238.1"/>
    </source>
</evidence>
<reference evidence="4" key="1">
    <citation type="submission" date="2006-02" db="EMBL/GenBank/DDBJ databases">
        <title>Complete sequence of chromosome of Rhodoferax ferrireducens DSM 15236.</title>
        <authorList>
            <person name="Copeland A."/>
            <person name="Lucas S."/>
            <person name="Lapidus A."/>
            <person name="Barry K."/>
            <person name="Detter J.C."/>
            <person name="Glavina del Rio T."/>
            <person name="Hammon N."/>
            <person name="Israni S."/>
            <person name="Pitluck S."/>
            <person name="Brettin T."/>
            <person name="Bruce D."/>
            <person name="Han C."/>
            <person name="Tapia R."/>
            <person name="Gilna P."/>
            <person name="Kiss H."/>
            <person name="Schmutz J."/>
            <person name="Larimer F."/>
            <person name="Land M."/>
            <person name="Kyrpides N."/>
            <person name="Ivanova N."/>
            <person name="Richardson P."/>
        </authorList>
    </citation>
    <scope>NUCLEOTIDE SEQUENCE [LARGE SCALE GENOMIC DNA]</scope>
    <source>
        <strain evidence="4">ATCC BAA-621 / DSM 15236 / T118</strain>
    </source>
</reference>
<evidence type="ECO:0000256" key="1">
    <source>
        <dbReference type="SAM" id="Phobius"/>
    </source>
</evidence>
<dbReference type="EMBL" id="CP000267">
    <property type="protein sequence ID" value="ABD68238.1"/>
    <property type="molecule type" value="Genomic_DNA"/>
</dbReference>
<feature type="domain" description="EamA" evidence="2">
    <location>
        <begin position="169"/>
        <end position="305"/>
    </location>
</feature>
<feature type="transmembrane region" description="Helical" evidence="1">
    <location>
        <begin position="141"/>
        <end position="159"/>
    </location>
</feature>
<protein>
    <recommendedName>
        <fullName evidence="2">EamA domain-containing protein</fullName>
    </recommendedName>
</protein>
<keyword evidence="4" id="KW-1185">Reference proteome</keyword>
<gene>
    <name evidence="3" type="ordered locus">Rfer_0486</name>
</gene>
<dbReference type="OrthoDB" id="5295396at2"/>
<feature type="transmembrane region" description="Helical" evidence="1">
    <location>
        <begin position="290"/>
        <end position="308"/>
    </location>
</feature>
<dbReference type="SUPFAM" id="SSF103481">
    <property type="entry name" value="Multidrug resistance efflux transporter EmrE"/>
    <property type="match status" value="1"/>
</dbReference>
<dbReference type="HOGENOM" id="CLU_055252_0_0_4"/>
<evidence type="ECO:0000313" key="4">
    <source>
        <dbReference type="Proteomes" id="UP000008332"/>
    </source>
</evidence>
<name>Q221R5_ALBFT</name>
<feature type="transmembrane region" description="Helical" evidence="1">
    <location>
        <begin position="199"/>
        <end position="219"/>
    </location>
</feature>